<evidence type="ECO:0000256" key="1">
    <source>
        <dbReference type="SAM" id="MobiDB-lite"/>
    </source>
</evidence>
<proteinExistence type="predicted"/>
<feature type="region of interest" description="Disordered" evidence="1">
    <location>
        <begin position="1"/>
        <end position="23"/>
    </location>
</feature>
<evidence type="ECO:0000313" key="2">
    <source>
        <dbReference type="EMBL" id="KAF2560056.1"/>
    </source>
</evidence>
<dbReference type="EMBL" id="QGKW02001940">
    <property type="protein sequence ID" value="KAF2560056.1"/>
    <property type="molecule type" value="Genomic_DNA"/>
</dbReference>
<accession>A0A8S9HV40</accession>
<reference evidence="2" key="1">
    <citation type="submission" date="2019-12" db="EMBL/GenBank/DDBJ databases">
        <title>Genome sequencing and annotation of Brassica cretica.</title>
        <authorList>
            <person name="Studholme D.J."/>
            <person name="Sarris P.F."/>
        </authorList>
    </citation>
    <scope>NUCLEOTIDE SEQUENCE</scope>
    <source>
        <strain evidence="2">PFS-001/15</strain>
        <tissue evidence="2">Leaf</tissue>
    </source>
</reference>
<dbReference type="Proteomes" id="UP000712281">
    <property type="component" value="Unassembled WGS sequence"/>
</dbReference>
<evidence type="ECO:0000313" key="3">
    <source>
        <dbReference type="Proteomes" id="UP000712281"/>
    </source>
</evidence>
<organism evidence="2 3">
    <name type="scientific">Brassica cretica</name>
    <name type="common">Mustard</name>
    <dbReference type="NCBI Taxonomy" id="69181"/>
    <lineage>
        <taxon>Eukaryota</taxon>
        <taxon>Viridiplantae</taxon>
        <taxon>Streptophyta</taxon>
        <taxon>Embryophyta</taxon>
        <taxon>Tracheophyta</taxon>
        <taxon>Spermatophyta</taxon>
        <taxon>Magnoliopsida</taxon>
        <taxon>eudicotyledons</taxon>
        <taxon>Gunneridae</taxon>
        <taxon>Pentapetalae</taxon>
        <taxon>rosids</taxon>
        <taxon>malvids</taxon>
        <taxon>Brassicales</taxon>
        <taxon>Brassicaceae</taxon>
        <taxon>Brassiceae</taxon>
        <taxon>Brassica</taxon>
    </lineage>
</organism>
<comment type="caution">
    <text evidence="2">The sequence shown here is derived from an EMBL/GenBank/DDBJ whole genome shotgun (WGS) entry which is preliminary data.</text>
</comment>
<sequence length="91" mass="9851">MEDSPYRKFSFSQGKGGCLGTGPRELHSGESGFLLAETQRPVFCLGSGGIQYLRSGTPRKARDLSPPEFYATQLLDLADHRFASGVQLLSG</sequence>
<protein>
    <submittedName>
        <fullName evidence="2">Uncharacterized protein</fullName>
    </submittedName>
</protein>
<gene>
    <name evidence="2" type="ORF">F2Q68_00016759</name>
</gene>
<dbReference type="AlphaFoldDB" id="A0A8S9HV40"/>
<name>A0A8S9HV40_BRACR</name>